<gene>
    <name evidence="3" type="ORF">QF206_08510</name>
</gene>
<dbReference type="PANTHER" id="PTHR12110">
    <property type="entry name" value="HYDROXYPYRUVATE ISOMERASE"/>
    <property type="match status" value="1"/>
</dbReference>
<feature type="domain" description="Xylose isomerase-like TIM barrel" evidence="2">
    <location>
        <begin position="29"/>
        <end position="256"/>
    </location>
</feature>
<evidence type="ECO:0000259" key="2">
    <source>
        <dbReference type="Pfam" id="PF01261"/>
    </source>
</evidence>
<dbReference type="PANTHER" id="PTHR12110:SF48">
    <property type="entry name" value="BLL3656 PROTEIN"/>
    <property type="match status" value="1"/>
</dbReference>
<dbReference type="AlphaFoldDB" id="A0AAW6T7C6"/>
<dbReference type="Pfam" id="PF01261">
    <property type="entry name" value="AP_endonuc_2"/>
    <property type="match status" value="1"/>
</dbReference>
<proteinExistence type="predicted"/>
<comment type="caution">
    <text evidence="3">The sequence shown here is derived from an EMBL/GenBank/DDBJ whole genome shotgun (WGS) entry which is preliminary data.</text>
</comment>
<organism evidence="3 4">
    <name type="scientific">Ruicaihuangia caeni</name>
    <dbReference type="NCBI Taxonomy" id="3042517"/>
    <lineage>
        <taxon>Bacteria</taxon>
        <taxon>Bacillati</taxon>
        <taxon>Actinomycetota</taxon>
        <taxon>Actinomycetes</taxon>
        <taxon>Micrococcales</taxon>
        <taxon>Microbacteriaceae</taxon>
        <taxon>Ruicaihuangia</taxon>
    </lineage>
</organism>
<dbReference type="SUPFAM" id="SSF51658">
    <property type="entry name" value="Xylose isomerase-like"/>
    <property type="match status" value="1"/>
</dbReference>
<dbReference type="Proteomes" id="UP001321506">
    <property type="component" value="Unassembled WGS sequence"/>
</dbReference>
<dbReference type="InterPro" id="IPR050312">
    <property type="entry name" value="IolE/XylAMocC-like"/>
</dbReference>
<evidence type="ECO:0000313" key="3">
    <source>
        <dbReference type="EMBL" id="MDI2099001.1"/>
    </source>
</evidence>
<reference evidence="3 4" key="1">
    <citation type="submission" date="2023-04" db="EMBL/GenBank/DDBJ databases">
        <title>Klugiella caeni sp. nov. isolated from the sludge of biochemical tank.</title>
        <authorList>
            <person name="Geng K."/>
        </authorList>
    </citation>
    <scope>NUCLEOTIDE SEQUENCE [LARGE SCALE GENOMIC DNA]</scope>
    <source>
        <strain evidence="3 4">YN-L-19</strain>
    </source>
</reference>
<dbReference type="InterPro" id="IPR013022">
    <property type="entry name" value="Xyl_isomerase-like_TIM-brl"/>
</dbReference>
<protein>
    <submittedName>
        <fullName evidence="3">TIM barrel protein</fullName>
    </submittedName>
</protein>
<sequence>MTELGVSFVTLSGTGFVGEPRFGVEARARAAAEAGFDAFGVRLAEFDDPEDLSELLELPARHGVSVAEVEFLSGWALAGDARAAERWIPQIRRLADEWGPFHLTSGEFGDGTLDLDIAASNLRSIAAALEPSGVTLAVEAFAWSSIADYQIANEIVTRADAPNAGLMLDVWHFFNTGGTLDWLGTLPSERVAAVQLNDGARVHDDILAHARSGRLLPGAGDLDVTGLLAALHGIGYRGRLMVESGYPQLFAADVTEAAGQALAAGRATLEQSQER</sequence>
<dbReference type="InterPro" id="IPR036237">
    <property type="entry name" value="Xyl_isomerase-like_sf"/>
</dbReference>
<accession>A0AAW6T7C6</accession>
<evidence type="ECO:0000313" key="4">
    <source>
        <dbReference type="Proteomes" id="UP001321506"/>
    </source>
</evidence>
<dbReference type="RefSeq" id="WP_281488787.1">
    <property type="nucleotide sequence ID" value="NZ_JASATX010000003.1"/>
</dbReference>
<keyword evidence="1" id="KW-0119">Carbohydrate metabolism</keyword>
<dbReference type="Gene3D" id="3.20.20.150">
    <property type="entry name" value="Divalent-metal-dependent TIM barrel enzymes"/>
    <property type="match status" value="1"/>
</dbReference>
<name>A0AAW6T7C6_9MICO</name>
<evidence type="ECO:0000256" key="1">
    <source>
        <dbReference type="ARBA" id="ARBA00023277"/>
    </source>
</evidence>
<keyword evidence="4" id="KW-1185">Reference proteome</keyword>
<dbReference type="EMBL" id="JASATX010000003">
    <property type="protein sequence ID" value="MDI2099001.1"/>
    <property type="molecule type" value="Genomic_DNA"/>
</dbReference>